<accession>A0ABT7YQ85</accession>
<dbReference type="Proteomes" id="UP001171902">
    <property type="component" value="Unassembled WGS sequence"/>
</dbReference>
<sequence length="1183" mass="122823">MNRIPSRDRMLKRLAATTAAAVGAALLAAPGTAAAQQDIGAAVDCASLGGNPIAAGLERALEAAVACGVEVRINARATPHATVYATPDKRLHYVGTAAPVQDYLDRGPADSSLVASGGTLAQANAAWPLTLSHSDTTAPLLATDGVKFDWNGPQPVPTHSGSTAFYDELAPGLDLSVDTAVSWADLTFTIADAAAWDALDTGLTVTAGGTITVAEDTLVAPKNVSGLGRIDVTSPFLVRDAAGGSYRAELTRATDGKLTVALPPDIGARYPLTLTTSWSEIGGASAWWGASTSAQPDLSLYRGEAGLDQPYFEAAGASAPTVVGAYCDALADPDCASPAQAAANWGFFSPTVTSLVPPGLTSPSFTLIESTFRVDAVGGECTAPDLNRTGTYIPGHNWDYRPSVAGGAITGSCQDGAAVYDLAPWLTPNVLPTNLAMLASAETARFDGDSARMDAYYAINHFSAPTFPCHTDPDSRNISDSADLSYGNMNAKLWRPDLFGTDMTWAATVRNRDTGEVLAATEPVAVVSGWSTGVMLRGLPDGRYETRYEFTASDPALSFTRSCYVETDTSAPDLEFAVLPGPRNVGGEVELAITVSDNGFPNGIDFQEISYSIGDADHETHGDYRTQKATSTVTVPLWSVESKVWVRAMDRVGNYAEDGISVYAHESRYDFNGDGSQDLMAVGNGNLYFYPGKGDGTFGSRVSLGGGWGAMDVVMAGDLTGDGKADLLARDPKTGTLYTYPGDGKGGIAPRIAVGPGWNAMGAFASAGDFNGDGKVDLLAVRKSDTKLYLYPGTGNGRFGTSKAIGSGWNVFDTLASPGDIDNDGDDDLLARDVQTGGYYLYPGNGSGSFGTRVAVPANLDGTGNDRFRQVAGVGDLDGDGFQDLLAIDSRTGERELHSLTGGGAARHEGIVGASGWAGIRLPAPVRDSAFDYNGDGITDAIVVDKDSALGPGMVNGDGSGNINSTLSFAASFGNWNDLESAGDMTGDGRADLLVRGADGDLHLHPGTGRGGFTSPSIKIGAGWNAFSLISGGADYNGDGKADIIARETATGSLWLYPGKGDGTLGTRVLVGNGWNAMREVEATGDLDHDGHADMLAIRISDGCLYFYGGKGNGTFKPMAKIGCGWGAMNAITGVGDFNRDGHVDWFARRKSDGALFFYPGNGAGNHGAAKVVATGWNAMTIA</sequence>
<proteinExistence type="predicted"/>
<evidence type="ECO:0000313" key="2">
    <source>
        <dbReference type="EMBL" id="MDN3240751.1"/>
    </source>
</evidence>
<dbReference type="InterPro" id="IPR006311">
    <property type="entry name" value="TAT_signal"/>
</dbReference>
<dbReference type="InterPro" id="IPR028994">
    <property type="entry name" value="Integrin_alpha_N"/>
</dbReference>
<dbReference type="RefSeq" id="WP_289957667.1">
    <property type="nucleotide sequence ID" value="NZ_JAUEMJ010000003.1"/>
</dbReference>
<comment type="caution">
    <text evidence="2">The sequence shown here is derived from an EMBL/GenBank/DDBJ whole genome shotgun (WGS) entry which is preliminary data.</text>
</comment>
<dbReference type="EMBL" id="JAUEMJ010000003">
    <property type="protein sequence ID" value="MDN3240751.1"/>
    <property type="molecule type" value="Genomic_DNA"/>
</dbReference>
<dbReference type="Gene3D" id="2.130.10.130">
    <property type="entry name" value="Integrin alpha, N-terminal"/>
    <property type="match status" value="4"/>
</dbReference>
<dbReference type="Pfam" id="PF13517">
    <property type="entry name" value="FG-GAP_3"/>
    <property type="match status" value="3"/>
</dbReference>
<reference evidence="2" key="1">
    <citation type="submission" date="2023-06" db="EMBL/GenBank/DDBJ databases">
        <title>Gycomyces niveus sp.nov., a novel actinomycete isolated from soil in Shouguang.</title>
        <authorList>
            <person name="Yang X."/>
            <person name="Zhao J."/>
        </authorList>
    </citation>
    <scope>NUCLEOTIDE SEQUENCE</scope>
    <source>
        <strain evidence="2">NEAU C2</strain>
    </source>
</reference>
<dbReference type="InterPro" id="IPR013517">
    <property type="entry name" value="FG-GAP"/>
</dbReference>
<dbReference type="PANTHER" id="PTHR44103">
    <property type="entry name" value="PROPROTEIN CONVERTASE P"/>
    <property type="match status" value="1"/>
</dbReference>
<dbReference type="PROSITE" id="PS51318">
    <property type="entry name" value="TAT"/>
    <property type="match status" value="1"/>
</dbReference>
<dbReference type="PANTHER" id="PTHR44103:SF1">
    <property type="entry name" value="PROPROTEIN CONVERTASE P"/>
    <property type="match status" value="1"/>
</dbReference>
<gene>
    <name evidence="2" type="ORF">QWI33_13525</name>
</gene>
<dbReference type="SUPFAM" id="SSF69318">
    <property type="entry name" value="Integrin alpha N-terminal domain"/>
    <property type="match status" value="2"/>
</dbReference>
<name>A0ABT7YQ85_9ACTN</name>
<evidence type="ECO:0000313" key="3">
    <source>
        <dbReference type="Proteomes" id="UP001171902"/>
    </source>
</evidence>
<evidence type="ECO:0000256" key="1">
    <source>
        <dbReference type="ARBA" id="ARBA00022729"/>
    </source>
</evidence>
<keyword evidence="1" id="KW-0732">Signal</keyword>
<keyword evidence="3" id="KW-1185">Reference proteome</keyword>
<organism evidence="2 3">
    <name type="scientific">Glycomyces tritici</name>
    <dbReference type="NCBI Taxonomy" id="2665176"/>
    <lineage>
        <taxon>Bacteria</taxon>
        <taxon>Bacillati</taxon>
        <taxon>Actinomycetota</taxon>
        <taxon>Actinomycetes</taxon>
        <taxon>Glycomycetales</taxon>
        <taxon>Glycomycetaceae</taxon>
        <taxon>Glycomyces</taxon>
    </lineage>
</organism>
<protein>
    <submittedName>
        <fullName evidence="2">VCBS repeat-containing protein</fullName>
    </submittedName>
</protein>